<keyword evidence="2" id="KW-1185">Reference proteome</keyword>
<name>A0ABP8HFK1_9SPHI</name>
<accession>A0ABP8HFK1</accession>
<organism evidence="1 2">
    <name type="scientific">Mucilaginibacter gynuensis</name>
    <dbReference type="NCBI Taxonomy" id="1302236"/>
    <lineage>
        <taxon>Bacteria</taxon>
        <taxon>Pseudomonadati</taxon>
        <taxon>Bacteroidota</taxon>
        <taxon>Sphingobacteriia</taxon>
        <taxon>Sphingobacteriales</taxon>
        <taxon>Sphingobacteriaceae</taxon>
        <taxon>Mucilaginibacter</taxon>
    </lineage>
</organism>
<evidence type="ECO:0000313" key="2">
    <source>
        <dbReference type="Proteomes" id="UP001500582"/>
    </source>
</evidence>
<sequence>MQGGVIKSPANLIMKPAQAKAIYQDCKKRGYVEKDNVLYPPGHPEIPALAKPEGRSGTKHVKTGWVDDTRNIANKEKQKDIFITLVKQLLGLEVWPEFYFSTERGYRFDYAIPVCKENLLTGVKSSNSTTLINPNSVQLKIAIEVEGGIWAKGNSGHSSGTGIKRDMDKSSLANVNGWTLIRRVPDELCTMETIELIKKAISLA</sequence>
<dbReference type="Proteomes" id="UP001500582">
    <property type="component" value="Unassembled WGS sequence"/>
</dbReference>
<evidence type="ECO:0000313" key="1">
    <source>
        <dbReference type="EMBL" id="GAA4338612.1"/>
    </source>
</evidence>
<dbReference type="EMBL" id="BAABFT010000021">
    <property type="protein sequence ID" value="GAA4338612.1"/>
    <property type="molecule type" value="Genomic_DNA"/>
</dbReference>
<proteinExistence type="predicted"/>
<gene>
    <name evidence="1" type="ORF">GCM10023149_48700</name>
</gene>
<comment type="caution">
    <text evidence="1">The sequence shown here is derived from an EMBL/GenBank/DDBJ whole genome shotgun (WGS) entry which is preliminary data.</text>
</comment>
<protein>
    <submittedName>
        <fullName evidence="1">Uncharacterized protein</fullName>
    </submittedName>
</protein>
<dbReference type="Gene3D" id="3.40.960.10">
    <property type="entry name" value="VSR Endonuclease"/>
    <property type="match status" value="1"/>
</dbReference>
<reference evidence="2" key="1">
    <citation type="journal article" date="2019" name="Int. J. Syst. Evol. Microbiol.">
        <title>The Global Catalogue of Microorganisms (GCM) 10K type strain sequencing project: providing services to taxonomists for standard genome sequencing and annotation.</title>
        <authorList>
            <consortium name="The Broad Institute Genomics Platform"/>
            <consortium name="The Broad Institute Genome Sequencing Center for Infectious Disease"/>
            <person name="Wu L."/>
            <person name="Ma J."/>
        </authorList>
    </citation>
    <scope>NUCLEOTIDE SEQUENCE [LARGE SCALE GENOMIC DNA]</scope>
    <source>
        <strain evidence="2">JCM 17705</strain>
    </source>
</reference>